<dbReference type="Proteomes" id="UP000467322">
    <property type="component" value="Unassembled WGS sequence"/>
</dbReference>
<proteinExistence type="predicted"/>
<comment type="caution">
    <text evidence="1">The sequence shown here is derived from an EMBL/GenBank/DDBJ whole genome shotgun (WGS) entry which is preliminary data.</text>
</comment>
<sequence length="195" mass="22035">MAPRATFSVSHNLHELPAAFQDMSKHSRDRVVRMGINDTLRRNENKVVDRIQERGQWSDPGHVKKRVSSILAGTKLVGKIRAEQNHYSLATRFSGVSDGHAGGKFRSAKPWGQTRNYKGFLVRGKYNDALLPAVRTGRGRNAFKVIYGASVARELEREMEEQNGHLKTTLQRQIEANMVKHVGLEQQRIKSLHGL</sequence>
<reference evidence="1 2" key="1">
    <citation type="submission" date="2019-12" db="EMBL/GenBank/DDBJ databases">
        <title>Maritimibacter sp. nov. sp. isolated from sea sand.</title>
        <authorList>
            <person name="Kim J."/>
            <person name="Jeong S.E."/>
            <person name="Jung H.S."/>
            <person name="Jeon C.O."/>
        </authorList>
    </citation>
    <scope>NUCLEOTIDE SEQUENCE [LARGE SCALE GENOMIC DNA]</scope>
    <source>
        <strain evidence="1 2">DP07</strain>
    </source>
</reference>
<dbReference type="AlphaFoldDB" id="A0A845M4P4"/>
<dbReference type="RefSeq" id="WP_161350780.1">
    <property type="nucleotide sequence ID" value="NZ_WTUX01000010.1"/>
</dbReference>
<protein>
    <recommendedName>
        <fullName evidence="3">Prophage minor tail protein Z (GPZ)</fullName>
    </recommendedName>
</protein>
<dbReference type="EMBL" id="WTUX01000010">
    <property type="protein sequence ID" value="MZR12677.1"/>
    <property type="molecule type" value="Genomic_DNA"/>
</dbReference>
<gene>
    <name evidence="1" type="ORF">GQE99_06540</name>
</gene>
<organism evidence="1 2">
    <name type="scientific">Maritimibacter harenae</name>
    <dbReference type="NCBI Taxonomy" id="2606218"/>
    <lineage>
        <taxon>Bacteria</taxon>
        <taxon>Pseudomonadati</taxon>
        <taxon>Pseudomonadota</taxon>
        <taxon>Alphaproteobacteria</taxon>
        <taxon>Rhodobacterales</taxon>
        <taxon>Roseobacteraceae</taxon>
        <taxon>Maritimibacter</taxon>
    </lineage>
</organism>
<name>A0A845M4P4_9RHOB</name>
<evidence type="ECO:0000313" key="2">
    <source>
        <dbReference type="Proteomes" id="UP000467322"/>
    </source>
</evidence>
<keyword evidence="2" id="KW-1185">Reference proteome</keyword>
<evidence type="ECO:0000313" key="1">
    <source>
        <dbReference type="EMBL" id="MZR12677.1"/>
    </source>
</evidence>
<accession>A0A845M4P4</accession>
<evidence type="ECO:0008006" key="3">
    <source>
        <dbReference type="Google" id="ProtNLM"/>
    </source>
</evidence>